<keyword evidence="1" id="KW-1133">Transmembrane helix</keyword>
<feature type="transmembrane region" description="Helical" evidence="1">
    <location>
        <begin position="171"/>
        <end position="193"/>
    </location>
</feature>
<proteinExistence type="predicted"/>
<dbReference type="OrthoDB" id="1523880at2"/>
<evidence type="ECO:0000256" key="1">
    <source>
        <dbReference type="SAM" id="Phobius"/>
    </source>
</evidence>
<feature type="transmembrane region" description="Helical" evidence="1">
    <location>
        <begin position="96"/>
        <end position="121"/>
    </location>
</feature>
<feature type="transmembrane region" description="Helical" evidence="1">
    <location>
        <begin position="57"/>
        <end position="75"/>
    </location>
</feature>
<feature type="transmembrane region" description="Helical" evidence="1">
    <location>
        <begin position="18"/>
        <end position="45"/>
    </location>
</feature>
<dbReference type="RefSeq" id="WP_089321281.1">
    <property type="nucleotide sequence ID" value="NZ_FZOQ01000027.1"/>
</dbReference>
<feature type="transmembrane region" description="Helical" evidence="1">
    <location>
        <begin position="220"/>
        <end position="238"/>
    </location>
</feature>
<dbReference type="Proteomes" id="UP000198432">
    <property type="component" value="Unassembled WGS sequence"/>
</dbReference>
<keyword evidence="3" id="KW-1185">Reference proteome</keyword>
<evidence type="ECO:0000313" key="2">
    <source>
        <dbReference type="EMBL" id="SNT14936.1"/>
    </source>
</evidence>
<keyword evidence="1" id="KW-0472">Membrane</keyword>
<evidence type="ECO:0000313" key="3">
    <source>
        <dbReference type="Proteomes" id="UP000198432"/>
    </source>
</evidence>
<dbReference type="AlphaFoldDB" id="A0A239K8Z7"/>
<name>A0A239K8Z7_9BACT</name>
<accession>A0A239K8Z7</accession>
<feature type="transmembrane region" description="Helical" evidence="1">
    <location>
        <begin position="141"/>
        <end position="162"/>
    </location>
</feature>
<protein>
    <recommendedName>
        <fullName evidence="4">ABC-2 family transporter protein</fullName>
    </recommendedName>
</protein>
<evidence type="ECO:0008006" key="4">
    <source>
        <dbReference type="Google" id="ProtNLM"/>
    </source>
</evidence>
<keyword evidence="1" id="KW-0812">Transmembrane</keyword>
<dbReference type="EMBL" id="FZOQ01000027">
    <property type="protein sequence ID" value="SNT14936.1"/>
    <property type="molecule type" value="Genomic_DNA"/>
</dbReference>
<gene>
    <name evidence="2" type="ORF">SAMN06296052_12755</name>
</gene>
<sequence>MNTEFDLTRLGHFMKRQLYMNISSMWIAVVAIVGVLLVISGLVAYFNPEAVENLVPLYLVVLFLGGFIFTSKIYNEMNSPQQSYAFLTLPVSTLEKLVGAWLLVAPVFLVTALASVFILTFASATVAGQPARLPGLANGDLLRMVGSFMVTQTFFFLGAVAFRGNNFLKTLLALFLIAMVLAAYTGGLGYLLFGGGNHHLEPGSELKGTAEFIFKEVVPFLYWFVLPLFLLVVSYFKLKERQV</sequence>
<reference evidence="3" key="1">
    <citation type="submission" date="2017-06" db="EMBL/GenBank/DDBJ databases">
        <authorList>
            <person name="Varghese N."/>
            <person name="Submissions S."/>
        </authorList>
    </citation>
    <scope>NUCLEOTIDE SEQUENCE [LARGE SCALE GENOMIC DNA]</scope>
    <source>
        <strain evidence="3">NKM1</strain>
    </source>
</reference>
<organism evidence="2 3">
    <name type="scientific">Pontibacter ummariensis</name>
    <dbReference type="NCBI Taxonomy" id="1610492"/>
    <lineage>
        <taxon>Bacteria</taxon>
        <taxon>Pseudomonadati</taxon>
        <taxon>Bacteroidota</taxon>
        <taxon>Cytophagia</taxon>
        <taxon>Cytophagales</taxon>
        <taxon>Hymenobacteraceae</taxon>
        <taxon>Pontibacter</taxon>
    </lineage>
</organism>